<feature type="region of interest" description="Disordered" evidence="1">
    <location>
        <begin position="29"/>
        <end position="70"/>
    </location>
</feature>
<dbReference type="InterPro" id="IPR047676">
    <property type="entry name" value="FxLYD_dom"/>
</dbReference>
<organism evidence="2 3">
    <name type="scientific">Paludifilum halophilum</name>
    <dbReference type="NCBI Taxonomy" id="1642702"/>
    <lineage>
        <taxon>Bacteria</taxon>
        <taxon>Bacillati</taxon>
        <taxon>Bacillota</taxon>
        <taxon>Bacilli</taxon>
        <taxon>Bacillales</taxon>
        <taxon>Thermoactinomycetaceae</taxon>
        <taxon>Paludifilum</taxon>
    </lineage>
</organism>
<evidence type="ECO:0000256" key="1">
    <source>
        <dbReference type="SAM" id="MobiDB-lite"/>
    </source>
</evidence>
<keyword evidence="3" id="KW-1185">Reference proteome</keyword>
<dbReference type="PROSITE" id="PS51257">
    <property type="entry name" value="PROKAR_LIPOPROTEIN"/>
    <property type="match status" value="1"/>
</dbReference>
<evidence type="ECO:0000313" key="3">
    <source>
        <dbReference type="Proteomes" id="UP000215459"/>
    </source>
</evidence>
<feature type="compositionally biased region" description="Basic and acidic residues" evidence="1">
    <location>
        <begin position="40"/>
        <end position="56"/>
    </location>
</feature>
<dbReference type="OrthoDB" id="2988540at2"/>
<protein>
    <recommendedName>
        <fullName evidence="4">Lipoprotein</fullName>
    </recommendedName>
</protein>
<evidence type="ECO:0000313" key="2">
    <source>
        <dbReference type="EMBL" id="OYD07471.1"/>
    </source>
</evidence>
<dbReference type="RefSeq" id="WP_094264708.1">
    <property type="nucleotide sequence ID" value="NZ_NOWF01000006.1"/>
</dbReference>
<dbReference type="NCBIfam" id="NF038353">
    <property type="entry name" value="FxLYD_dom"/>
    <property type="match status" value="1"/>
</dbReference>
<reference evidence="2 3" key="1">
    <citation type="submission" date="2017-07" db="EMBL/GenBank/DDBJ databases">
        <title>The genome sequence of Paludifilum halophilum highlights mechanisms for microbial adaptation to high salt environemnts.</title>
        <authorList>
            <person name="Belbahri L."/>
        </authorList>
    </citation>
    <scope>NUCLEOTIDE SEQUENCE [LARGE SCALE GENOMIC DNA]</scope>
    <source>
        <strain evidence="2 3">DSM 102817</strain>
    </source>
</reference>
<dbReference type="Proteomes" id="UP000215459">
    <property type="component" value="Unassembled WGS sequence"/>
</dbReference>
<proteinExistence type="predicted"/>
<name>A0A235B5G4_9BACL</name>
<sequence>MKGINTVFRITLAVVFGMVLLIGGCQSAEDDGSEDMNAQAKDKEDAAEKEKEKSEPQLETGEVTSRAWKDTGGKIQANGAAVIKNTGNVPVEFDSVHLRFEGQDQELIGKKEVLNVVPKIIRPGESAYIGGTIRLKKAGDPEDLEKVTLDTDYYPALKKPDSLKTDQVKGKRSKNGVYTVTGEVENPTEKEARDIFLVAALKDQDGKLLGVVNEYLNTKIASGERKEFEVKNSDLPEGLTKKIDEVGVQAYPLFTEKEPKEPKKKDDEE</sequence>
<gene>
    <name evidence="2" type="ORF">CHM34_11255</name>
</gene>
<dbReference type="EMBL" id="NOWF01000006">
    <property type="protein sequence ID" value="OYD07471.1"/>
    <property type="molecule type" value="Genomic_DNA"/>
</dbReference>
<dbReference type="AlphaFoldDB" id="A0A235B5G4"/>
<evidence type="ECO:0008006" key="4">
    <source>
        <dbReference type="Google" id="ProtNLM"/>
    </source>
</evidence>
<comment type="caution">
    <text evidence="2">The sequence shown here is derived from an EMBL/GenBank/DDBJ whole genome shotgun (WGS) entry which is preliminary data.</text>
</comment>
<accession>A0A235B5G4</accession>